<comment type="function">
    <text evidence="4">Plays a role in RAN-dependent nucleocytoplasmic transport. Alleviates the TNPO1-dependent inhibition of RAN GTPase activity and mediates the dissociation of RAN from proteins involved in transport into the nucleus. Induces a conformation change in the complex formed by XPO1 and RAN that triggers the release of the nuclear export signal of cargo proteins. Promotes the disassembly of the complex formed by RAN and importin beta. Promotes dissociation of RAN from a complex with KPNA2 and CSE1L. Required for normal mitotic spindle assembly and normal progress through mitosis via its effect on RAN. Does not increase the RAN GTPase activity by itself, but increases GTP hydrolysis mediated by RANGAP1. Inhibits RCC1-dependent exchange of RAN-bound GDP by GTP.</text>
</comment>
<dbReference type="CDD" id="cd13179">
    <property type="entry name" value="RanBD_RanBP1"/>
    <property type="match status" value="1"/>
</dbReference>
<dbReference type="GO" id="GO:0006913">
    <property type="term" value="P:nucleocytoplasmic transport"/>
    <property type="evidence" value="ECO:0007669"/>
    <property type="project" value="InterPro"/>
</dbReference>
<evidence type="ECO:0000256" key="5">
    <source>
        <dbReference type="ARBA" id="ARBA00061276"/>
    </source>
</evidence>
<dbReference type="OrthoDB" id="2357150at2759"/>
<feature type="domain" description="RanBD1" evidence="10">
    <location>
        <begin position="19"/>
        <end position="155"/>
    </location>
</feature>
<feature type="region of interest" description="Disordered" evidence="9">
    <location>
        <begin position="185"/>
        <end position="242"/>
    </location>
</feature>
<evidence type="ECO:0000256" key="1">
    <source>
        <dbReference type="ARBA" id="ARBA00022468"/>
    </source>
</evidence>
<evidence type="ECO:0000256" key="2">
    <source>
        <dbReference type="ARBA" id="ARBA00022553"/>
    </source>
</evidence>
<name>A0A9P0HJ59_NEZVI</name>
<evidence type="ECO:0000256" key="6">
    <source>
        <dbReference type="ARBA" id="ARBA00066150"/>
    </source>
</evidence>
<evidence type="ECO:0000313" key="12">
    <source>
        <dbReference type="Proteomes" id="UP001152798"/>
    </source>
</evidence>
<dbReference type="InterPro" id="IPR045256">
    <property type="entry name" value="RanBP1_RanBD"/>
</dbReference>
<feature type="compositionally biased region" description="Basic and acidic residues" evidence="9">
    <location>
        <begin position="209"/>
        <end position="242"/>
    </location>
</feature>
<dbReference type="EMBL" id="OV725081">
    <property type="protein sequence ID" value="CAH1402486.1"/>
    <property type="molecule type" value="Genomic_DNA"/>
</dbReference>
<dbReference type="SMART" id="SM00160">
    <property type="entry name" value="RanBD"/>
    <property type="match status" value="1"/>
</dbReference>
<dbReference type="InterPro" id="IPR000156">
    <property type="entry name" value="Ran_bind_dom"/>
</dbReference>
<keyword evidence="12" id="KW-1185">Reference proteome</keyword>
<evidence type="ECO:0000259" key="10">
    <source>
        <dbReference type="PROSITE" id="PS50196"/>
    </source>
</evidence>
<dbReference type="PANTHER" id="PTHR23138">
    <property type="entry name" value="RAN BINDING PROTEIN"/>
    <property type="match status" value="1"/>
</dbReference>
<accession>A0A9P0HJ59</accession>
<reference evidence="11" key="1">
    <citation type="submission" date="2022-01" db="EMBL/GenBank/DDBJ databases">
        <authorList>
            <person name="King R."/>
        </authorList>
    </citation>
    <scope>NUCLEOTIDE SEQUENCE</scope>
</reference>
<evidence type="ECO:0000256" key="4">
    <source>
        <dbReference type="ARBA" id="ARBA00056716"/>
    </source>
</evidence>
<evidence type="ECO:0000256" key="8">
    <source>
        <dbReference type="ARBA" id="ARBA00081162"/>
    </source>
</evidence>
<evidence type="ECO:0000256" key="7">
    <source>
        <dbReference type="ARBA" id="ARBA00067380"/>
    </source>
</evidence>
<comment type="subunit">
    <text evidence="6">Interacts with RAN (via C-terminus of GTP-bound form) but not with GDP-bound RAN. Identified in a complex composed of RAN, RANGAP1 and RANBP1. Identified in a complex that contains TNPO1, RAN and RANBP1. Identified in a complex that contains CSE1L, KPNA2, RAN and RANBP1. Identified in a complex with nucleotide-free RAN and RCC1.</text>
</comment>
<organism evidence="11 12">
    <name type="scientific">Nezara viridula</name>
    <name type="common">Southern green stink bug</name>
    <name type="synonym">Cimex viridulus</name>
    <dbReference type="NCBI Taxonomy" id="85310"/>
    <lineage>
        <taxon>Eukaryota</taxon>
        <taxon>Metazoa</taxon>
        <taxon>Ecdysozoa</taxon>
        <taxon>Arthropoda</taxon>
        <taxon>Hexapoda</taxon>
        <taxon>Insecta</taxon>
        <taxon>Pterygota</taxon>
        <taxon>Neoptera</taxon>
        <taxon>Paraneoptera</taxon>
        <taxon>Hemiptera</taxon>
        <taxon>Heteroptera</taxon>
        <taxon>Panheteroptera</taxon>
        <taxon>Pentatomomorpha</taxon>
        <taxon>Pentatomoidea</taxon>
        <taxon>Pentatomidae</taxon>
        <taxon>Pentatominae</taxon>
        <taxon>Nezara</taxon>
    </lineage>
</organism>
<dbReference type="GO" id="GO:0005643">
    <property type="term" value="C:nuclear pore"/>
    <property type="evidence" value="ECO:0007669"/>
    <property type="project" value="TreeGrafter"/>
</dbReference>
<dbReference type="FunFam" id="2.30.29.30:FF:000824">
    <property type="entry name" value="Ran-specific GTPase-activating protein"/>
    <property type="match status" value="1"/>
</dbReference>
<comment type="similarity">
    <text evidence="5">Belongs to the RANBP1 family.</text>
</comment>
<dbReference type="Pfam" id="PF00638">
    <property type="entry name" value="Ran_BP1"/>
    <property type="match status" value="1"/>
</dbReference>
<evidence type="ECO:0000256" key="3">
    <source>
        <dbReference type="ARBA" id="ARBA00022990"/>
    </source>
</evidence>
<dbReference type="PROSITE" id="PS50196">
    <property type="entry name" value="RANBD1"/>
    <property type="match status" value="1"/>
</dbReference>
<proteinExistence type="inferred from homology"/>
<keyword evidence="1" id="KW-0343">GTPase activation</keyword>
<dbReference type="PANTHER" id="PTHR23138:SF94">
    <property type="entry name" value="RAN BINDING PROTEIN 1"/>
    <property type="match status" value="1"/>
</dbReference>
<dbReference type="Gene3D" id="2.30.29.30">
    <property type="entry name" value="Pleckstrin-homology domain (PH domain)/Phosphotyrosine-binding domain (PTB)"/>
    <property type="match status" value="1"/>
</dbReference>
<dbReference type="GO" id="GO:0005737">
    <property type="term" value="C:cytoplasm"/>
    <property type="evidence" value="ECO:0007669"/>
    <property type="project" value="TreeGrafter"/>
</dbReference>
<keyword evidence="2" id="KW-0597">Phosphoprotein</keyword>
<dbReference type="Proteomes" id="UP001152798">
    <property type="component" value="Chromosome 5"/>
</dbReference>
<dbReference type="InterPro" id="IPR045255">
    <property type="entry name" value="RanBP1-like"/>
</dbReference>
<gene>
    <name evidence="11" type="ORF">NEZAVI_LOCUS11297</name>
</gene>
<dbReference type="AlphaFoldDB" id="A0A9P0HJ59"/>
<evidence type="ECO:0000256" key="9">
    <source>
        <dbReference type="SAM" id="MobiDB-lite"/>
    </source>
</evidence>
<protein>
    <recommendedName>
        <fullName evidence="7">Ran-specific GTPase-activating protein</fullName>
    </recommendedName>
    <alternativeName>
        <fullName evidence="8">Ran-binding protein 1</fullName>
    </alternativeName>
</protein>
<dbReference type="GO" id="GO:0005096">
    <property type="term" value="F:GTPase activator activity"/>
    <property type="evidence" value="ECO:0007669"/>
    <property type="project" value="UniProtKB-KW"/>
</dbReference>
<keyword evidence="3" id="KW-0007">Acetylation</keyword>
<sequence length="242" mass="27613">MSETDGQRLSLGDGDHDPHFEPIISLPEVKVPTLEEEETVLHKVRAKLFRHDKDSKEWKERGTGEAKLLFNEQNKTVRVLMRRDKTLKLCANHYVTADMILKPNCGSDRAWVWSTQADAADGCPKSEILAMRFMNADAAKKWKEKFEEAKSLVQNKTVEDEKKDDSGEKNDEGIILFYISVSTSPSISDDEDDDEDSEVIDKVQSLTIKDVDNDSKKEEDVLVKNDSNNHEENNKTEEEVKQ</sequence>
<dbReference type="InterPro" id="IPR011993">
    <property type="entry name" value="PH-like_dom_sf"/>
</dbReference>
<dbReference type="SUPFAM" id="SSF50729">
    <property type="entry name" value="PH domain-like"/>
    <property type="match status" value="1"/>
</dbReference>
<evidence type="ECO:0000313" key="11">
    <source>
        <dbReference type="EMBL" id="CAH1402486.1"/>
    </source>
</evidence>
<feature type="compositionally biased region" description="Acidic residues" evidence="9">
    <location>
        <begin position="188"/>
        <end position="198"/>
    </location>
</feature>